<dbReference type="PANTHER" id="PTHR42872:SF6">
    <property type="entry name" value="PROTEIN-GLUTAMATE METHYLESTERASE_PROTEIN-GLUTAMINE GLUTAMINASE"/>
    <property type="match status" value="1"/>
</dbReference>
<gene>
    <name evidence="7" type="ordered locus">XC_1290</name>
</gene>
<feature type="domain" description="CheB-type methylesterase" evidence="6">
    <location>
        <begin position="156"/>
        <end position="345"/>
    </location>
</feature>
<reference evidence="7 8" key="1">
    <citation type="journal article" date="2005" name="Genome Res.">
        <title>Comparative and functional genomic analyses of the pathogenicity of phytopathogen Xanthomonas campestris pv. campestris.</title>
        <authorList>
            <person name="Qian W."/>
            <person name="Jia Y."/>
            <person name="Ren S.X."/>
            <person name="He Y.Q."/>
            <person name="Feng J.X."/>
            <person name="Lu L.F."/>
            <person name="Sun Q."/>
            <person name="Ying G."/>
            <person name="Tang D.J."/>
            <person name="Tang H."/>
            <person name="Wu W."/>
            <person name="Hao P."/>
            <person name="Wang L."/>
            <person name="Jiang B.L."/>
            <person name="Zeng S."/>
            <person name="Gu W.Y."/>
            <person name="Lu G."/>
            <person name="Rong L."/>
            <person name="Tian Y."/>
            <person name="Yao Z."/>
            <person name="Fu G."/>
            <person name="Chen B."/>
            <person name="Fang R."/>
            <person name="Qiang B."/>
            <person name="Chen Z."/>
            <person name="Zhao G.P."/>
            <person name="Tang J.L."/>
            <person name="He C."/>
        </authorList>
    </citation>
    <scope>NUCLEOTIDE SEQUENCE [LARGE SCALE GENOMIC DNA]</scope>
    <source>
        <strain evidence="7 8">8004</strain>
    </source>
</reference>
<dbReference type="Pfam" id="PF01339">
    <property type="entry name" value="CheB_methylest"/>
    <property type="match status" value="1"/>
</dbReference>
<keyword evidence="4" id="KW-0145">Chemotaxis</keyword>
<dbReference type="GO" id="GO:0005737">
    <property type="term" value="C:cytoplasm"/>
    <property type="evidence" value="ECO:0007669"/>
    <property type="project" value="InterPro"/>
</dbReference>
<dbReference type="EMBL" id="CP000050">
    <property type="protein sequence ID" value="AAY48359.1"/>
    <property type="molecule type" value="Genomic_DNA"/>
</dbReference>
<evidence type="ECO:0000256" key="5">
    <source>
        <dbReference type="SAM" id="MobiDB-lite"/>
    </source>
</evidence>
<dbReference type="EC" id="3.1.1.61" evidence="2"/>
<feature type="active site" evidence="4">
    <location>
        <position position="195"/>
    </location>
</feature>
<dbReference type="KEGG" id="xcb:XC_1290"/>
<accession>A0A0H2X577</accession>
<dbReference type="HOGENOM" id="CLU_555419_0_0_6"/>
<dbReference type="InterPro" id="IPR035909">
    <property type="entry name" value="CheB_C"/>
</dbReference>
<evidence type="ECO:0000256" key="4">
    <source>
        <dbReference type="PROSITE-ProRule" id="PRU00050"/>
    </source>
</evidence>
<dbReference type="Proteomes" id="UP000000420">
    <property type="component" value="Chromosome"/>
</dbReference>
<proteinExistence type="predicted"/>
<dbReference type="PROSITE" id="PS50122">
    <property type="entry name" value="CHEB"/>
    <property type="match status" value="1"/>
</dbReference>
<dbReference type="InterPro" id="IPR000673">
    <property type="entry name" value="Sig_transdc_resp-reg_Me-estase"/>
</dbReference>
<evidence type="ECO:0000259" key="6">
    <source>
        <dbReference type="PROSITE" id="PS50122"/>
    </source>
</evidence>
<evidence type="ECO:0000313" key="7">
    <source>
        <dbReference type="EMBL" id="AAY48359.1"/>
    </source>
</evidence>
<dbReference type="SUPFAM" id="SSF52738">
    <property type="entry name" value="Methylesterase CheB, C-terminal domain"/>
    <property type="match status" value="1"/>
</dbReference>
<dbReference type="PANTHER" id="PTHR42872">
    <property type="entry name" value="PROTEIN-GLUTAMATE METHYLESTERASE/PROTEIN-GLUTAMINE GLUTAMINASE"/>
    <property type="match status" value="1"/>
</dbReference>
<dbReference type="GO" id="GO:0006935">
    <property type="term" value="P:chemotaxis"/>
    <property type="evidence" value="ECO:0007669"/>
    <property type="project" value="UniProtKB-UniRule"/>
</dbReference>
<feature type="active site" evidence="4">
    <location>
        <position position="168"/>
    </location>
</feature>
<dbReference type="InterPro" id="IPR011247">
    <property type="entry name" value="Chemotax_prot-Glu_Me-esterase"/>
</dbReference>
<evidence type="ECO:0000256" key="1">
    <source>
        <dbReference type="ARBA" id="ARBA00022801"/>
    </source>
</evidence>
<feature type="active site" evidence="4">
    <location>
        <position position="287"/>
    </location>
</feature>
<dbReference type="Gene3D" id="3.40.50.180">
    <property type="entry name" value="Methylesterase CheB, C-terminal domain"/>
    <property type="match status" value="1"/>
</dbReference>
<feature type="region of interest" description="Disordered" evidence="5">
    <location>
        <begin position="132"/>
        <end position="152"/>
    </location>
</feature>
<organism evidence="7 8">
    <name type="scientific">Xanthomonas campestris pv. campestris (strain 8004)</name>
    <dbReference type="NCBI Taxonomy" id="314565"/>
    <lineage>
        <taxon>Bacteria</taxon>
        <taxon>Pseudomonadati</taxon>
        <taxon>Pseudomonadota</taxon>
        <taxon>Gammaproteobacteria</taxon>
        <taxon>Lysobacterales</taxon>
        <taxon>Lysobacteraceae</taxon>
        <taxon>Xanthomonas</taxon>
    </lineage>
</organism>
<dbReference type="GO" id="GO:0000156">
    <property type="term" value="F:phosphorelay response regulator activity"/>
    <property type="evidence" value="ECO:0007669"/>
    <property type="project" value="InterPro"/>
</dbReference>
<evidence type="ECO:0000256" key="2">
    <source>
        <dbReference type="ARBA" id="ARBA00039140"/>
    </source>
</evidence>
<comment type="catalytic activity">
    <reaction evidence="3">
        <text>[protein]-L-glutamate 5-O-methyl ester + H2O = L-glutamyl-[protein] + methanol + H(+)</text>
        <dbReference type="Rhea" id="RHEA:23236"/>
        <dbReference type="Rhea" id="RHEA-COMP:10208"/>
        <dbReference type="Rhea" id="RHEA-COMP:10311"/>
        <dbReference type="ChEBI" id="CHEBI:15377"/>
        <dbReference type="ChEBI" id="CHEBI:15378"/>
        <dbReference type="ChEBI" id="CHEBI:17790"/>
        <dbReference type="ChEBI" id="CHEBI:29973"/>
        <dbReference type="ChEBI" id="CHEBI:82795"/>
        <dbReference type="EC" id="3.1.1.61"/>
    </reaction>
</comment>
<dbReference type="GO" id="GO:0008984">
    <property type="term" value="F:protein-glutamate methylesterase activity"/>
    <property type="evidence" value="ECO:0007669"/>
    <property type="project" value="UniProtKB-EC"/>
</dbReference>
<dbReference type="CDD" id="cd16433">
    <property type="entry name" value="CheB"/>
    <property type="match status" value="1"/>
</dbReference>
<protein>
    <recommendedName>
        <fullName evidence="2">protein-glutamate methylesterase</fullName>
        <ecNumber evidence="2">3.1.1.61</ecNumber>
    </recommendedName>
</protein>
<dbReference type="PIRSF" id="PIRSF036461">
    <property type="entry name" value="Chmtx_methlestr"/>
    <property type="match status" value="1"/>
</dbReference>
<name>A0A0H2X577_XANC8</name>
<dbReference type="AlphaFoldDB" id="A0A0H2X577"/>
<keyword evidence="1 4" id="KW-0378">Hydrolase</keyword>
<sequence length="491" mass="51780">MISLHSAVRTSRAVMPLISSVLIKAAKPSQKALSFARCSSLKRQSSASACARSRHPVVSVMPALATQWSAEPSTAADRRRYRRVPAGVPSRIQMRSVCTVLHEVAARCPLPASPMRRDRLLSSPFTRLYALRQHGPRDGETGSSLESPMVDNDLHPQQHRDVIVIGGSAGAGEALRRLLGALPAQTPAAILVVLHMSAHGHGIMRTVSAGANGITVVEAADGMRIEPHTLYVAVADRHLMVADGRIVLGTGPRENMSRPSIDALFRSAAVAFGPRTVGVLLSGMLNDGTAGLDAIHACGGTVLVQDPGEAVASDMPLSALQRVPADAVRSSAELGGLIAELAQTAAGPARVITDALRLEVAIARGALTTTDDTARIATPVAMSCPACGGVLSQISESSVLRFRCQVGHAYTGESLLSATEGSVDEALRIALRIIDERATLVARMADSNTRAQPNTAAMYRHRADEYRGYADTLRKALLRKSPLAAAVEPSE</sequence>
<evidence type="ECO:0000313" key="8">
    <source>
        <dbReference type="Proteomes" id="UP000000420"/>
    </source>
</evidence>
<evidence type="ECO:0000256" key="3">
    <source>
        <dbReference type="ARBA" id="ARBA00048267"/>
    </source>
</evidence>